<reference evidence="3 4" key="1">
    <citation type="submission" date="2019-07" db="EMBL/GenBank/DDBJ databases">
        <title>Tepidimonas thermarum AA-1 draft genome.</title>
        <authorList>
            <person name="Da Costa M.S."/>
            <person name="Froufe H.J.C."/>
            <person name="Egas C."/>
            <person name="Albuquerque L."/>
        </authorList>
    </citation>
    <scope>NUCLEOTIDE SEQUENCE [LARGE SCALE GENOMIC DNA]</scope>
    <source>
        <strain evidence="3 4">AA-1</strain>
    </source>
</reference>
<evidence type="ECO:0000313" key="4">
    <source>
        <dbReference type="Proteomes" id="UP000318542"/>
    </source>
</evidence>
<feature type="domain" description="Rhodanese" evidence="2">
    <location>
        <begin position="57"/>
        <end position="145"/>
    </location>
</feature>
<dbReference type="SMART" id="SM00450">
    <property type="entry name" value="RHOD"/>
    <property type="match status" value="1"/>
</dbReference>
<dbReference type="Proteomes" id="UP000318542">
    <property type="component" value="Unassembled WGS sequence"/>
</dbReference>
<feature type="chain" id="PRO_5022078706" evidence="1">
    <location>
        <begin position="25"/>
        <end position="154"/>
    </location>
</feature>
<keyword evidence="1" id="KW-0732">Signal</keyword>
<dbReference type="RefSeq" id="WP_143901886.1">
    <property type="nucleotide sequence ID" value="NZ_VJOL01000017.1"/>
</dbReference>
<sequence>MTLRLYALAAAVAASLTLAPKAHADTKAAVIDDMAAYLDFVDYGGGVIFAEQIPKEAWARILVIDARDAAQYAKGHIPGAINMEWRQVLARRSEIPRDRMVLIYCNTGSLSAQAGFALRVAGWDNVRILQGGMEEWKAKGGFDAAAKATAPARH</sequence>
<accession>A0A554X2G5</accession>
<comment type="caution">
    <text evidence="3">The sequence shown here is derived from an EMBL/GenBank/DDBJ whole genome shotgun (WGS) entry which is preliminary data.</text>
</comment>
<dbReference type="CDD" id="cd00158">
    <property type="entry name" value="RHOD"/>
    <property type="match status" value="1"/>
</dbReference>
<dbReference type="GO" id="GO:0004792">
    <property type="term" value="F:thiosulfate-cyanide sulfurtransferase activity"/>
    <property type="evidence" value="ECO:0007669"/>
    <property type="project" value="UniProtKB-EC"/>
</dbReference>
<dbReference type="PROSITE" id="PS50206">
    <property type="entry name" value="RHODANESE_3"/>
    <property type="match status" value="1"/>
</dbReference>
<evidence type="ECO:0000259" key="2">
    <source>
        <dbReference type="PROSITE" id="PS50206"/>
    </source>
</evidence>
<dbReference type="Gene3D" id="3.40.250.10">
    <property type="entry name" value="Rhodanese-like domain"/>
    <property type="match status" value="1"/>
</dbReference>
<dbReference type="PANTHER" id="PTHR43031">
    <property type="entry name" value="FAD-DEPENDENT OXIDOREDUCTASE"/>
    <property type="match status" value="1"/>
</dbReference>
<dbReference type="AlphaFoldDB" id="A0A554X2G5"/>
<keyword evidence="4" id="KW-1185">Reference proteome</keyword>
<proteinExistence type="predicted"/>
<dbReference type="InterPro" id="IPR050229">
    <property type="entry name" value="GlpE_sulfurtransferase"/>
</dbReference>
<dbReference type="InterPro" id="IPR036873">
    <property type="entry name" value="Rhodanese-like_dom_sf"/>
</dbReference>
<dbReference type="InterPro" id="IPR001763">
    <property type="entry name" value="Rhodanese-like_dom"/>
</dbReference>
<organism evidence="3 4">
    <name type="scientific">Tepidimonas thermarum</name>
    <dbReference type="NCBI Taxonomy" id="335431"/>
    <lineage>
        <taxon>Bacteria</taxon>
        <taxon>Pseudomonadati</taxon>
        <taxon>Pseudomonadota</taxon>
        <taxon>Betaproteobacteria</taxon>
        <taxon>Burkholderiales</taxon>
        <taxon>Tepidimonas</taxon>
    </lineage>
</organism>
<name>A0A554X2G5_9BURK</name>
<dbReference type="EMBL" id="VJOL01000017">
    <property type="protein sequence ID" value="TSE30039.1"/>
    <property type="molecule type" value="Genomic_DNA"/>
</dbReference>
<gene>
    <name evidence="3" type="primary">glpE</name>
    <name evidence="3" type="ORF">Tther_01173</name>
</gene>
<dbReference type="EC" id="2.8.1.1" evidence="3"/>
<dbReference type="OrthoDB" id="9781034at2"/>
<feature type="signal peptide" evidence="1">
    <location>
        <begin position="1"/>
        <end position="24"/>
    </location>
</feature>
<keyword evidence="3" id="KW-0808">Transferase</keyword>
<dbReference type="Pfam" id="PF00581">
    <property type="entry name" value="Rhodanese"/>
    <property type="match status" value="1"/>
</dbReference>
<evidence type="ECO:0000313" key="3">
    <source>
        <dbReference type="EMBL" id="TSE30039.1"/>
    </source>
</evidence>
<protein>
    <submittedName>
        <fullName evidence="3">Thiosulfate sulfurtransferase GlpE</fullName>
        <ecNumber evidence="3">2.8.1.1</ecNumber>
    </submittedName>
</protein>
<dbReference type="SUPFAM" id="SSF52821">
    <property type="entry name" value="Rhodanese/Cell cycle control phosphatase"/>
    <property type="match status" value="1"/>
</dbReference>
<dbReference type="PANTHER" id="PTHR43031:SF1">
    <property type="entry name" value="PYRIDINE NUCLEOTIDE-DISULPHIDE OXIDOREDUCTASE"/>
    <property type="match status" value="1"/>
</dbReference>
<evidence type="ECO:0000256" key="1">
    <source>
        <dbReference type="SAM" id="SignalP"/>
    </source>
</evidence>